<evidence type="ECO:0000256" key="2">
    <source>
        <dbReference type="ARBA" id="ARBA00022692"/>
    </source>
</evidence>
<dbReference type="Proteomes" id="UP000326198">
    <property type="component" value="Unassembled WGS sequence"/>
</dbReference>
<sequence>MTSPSSRTMRVLLLALLAVTYLVTPVCSLATIPTSKCIKDCGDTRKTSADDLVCPDSAYNNTKDGRIVKDCLLCQSTGTAYINDERNDIYTFLATQKYTIQSCLFDRNDSSISHCKDQCLPLRSVYKTNWYGGSNFTPIYTYCDDAGFQQYAGQCESCLRGKNGTYILGNFIDNMVSACTNKPNASKGEIVTLRQPIFQVPVSDAVPDKSNSSDGLSTGAKAGIGVGVGVGGLMIVGALVWFFCIRKRSKKVDAHQYERPWQEENQGAPMLSPDPRSGPPSEMPADAAVKGPSELQGEENTKAAVGSGGSEGEGKDKKDRPAELVELP</sequence>
<organism evidence="8 9">
    <name type="scientific">Aspergillus bertholletiae</name>
    <dbReference type="NCBI Taxonomy" id="1226010"/>
    <lineage>
        <taxon>Eukaryota</taxon>
        <taxon>Fungi</taxon>
        <taxon>Dikarya</taxon>
        <taxon>Ascomycota</taxon>
        <taxon>Pezizomycotina</taxon>
        <taxon>Eurotiomycetes</taxon>
        <taxon>Eurotiomycetidae</taxon>
        <taxon>Eurotiales</taxon>
        <taxon>Aspergillaceae</taxon>
        <taxon>Aspergillus</taxon>
        <taxon>Aspergillus subgen. Circumdati</taxon>
    </lineage>
</organism>
<evidence type="ECO:0000256" key="6">
    <source>
        <dbReference type="SAM" id="Phobius"/>
    </source>
</evidence>
<dbReference type="InterPro" id="IPR051694">
    <property type="entry name" value="Immunoregulatory_rcpt-like"/>
</dbReference>
<evidence type="ECO:0000256" key="5">
    <source>
        <dbReference type="SAM" id="MobiDB-lite"/>
    </source>
</evidence>
<evidence type="ECO:0000313" key="9">
    <source>
        <dbReference type="Proteomes" id="UP000326198"/>
    </source>
</evidence>
<feature type="chain" id="PRO_5024812584" description="LPXTG-domain-containing protein" evidence="7">
    <location>
        <begin position="29"/>
        <end position="328"/>
    </location>
</feature>
<gene>
    <name evidence="8" type="ORF">BDV26DRAFT_297535</name>
</gene>
<reference evidence="8 9" key="1">
    <citation type="submission" date="2019-04" db="EMBL/GenBank/DDBJ databases">
        <title>Friends and foes A comparative genomics studyof 23 Aspergillus species from section Flavi.</title>
        <authorList>
            <consortium name="DOE Joint Genome Institute"/>
            <person name="Kjaerbolling I."/>
            <person name="Vesth T."/>
            <person name="Frisvad J.C."/>
            <person name="Nybo J.L."/>
            <person name="Theobald S."/>
            <person name="Kildgaard S."/>
            <person name="Isbrandt T."/>
            <person name="Kuo A."/>
            <person name="Sato A."/>
            <person name="Lyhne E.K."/>
            <person name="Kogle M.E."/>
            <person name="Wiebenga A."/>
            <person name="Kun R.S."/>
            <person name="Lubbers R.J."/>
            <person name="Makela M.R."/>
            <person name="Barry K."/>
            <person name="Chovatia M."/>
            <person name="Clum A."/>
            <person name="Daum C."/>
            <person name="Haridas S."/>
            <person name="He G."/>
            <person name="LaButti K."/>
            <person name="Lipzen A."/>
            <person name="Mondo S."/>
            <person name="Riley R."/>
            <person name="Salamov A."/>
            <person name="Simmons B.A."/>
            <person name="Magnuson J.K."/>
            <person name="Henrissat B."/>
            <person name="Mortensen U.H."/>
            <person name="Larsen T.O."/>
            <person name="Devries R.P."/>
            <person name="Grigoriev I.V."/>
            <person name="Machida M."/>
            <person name="Baker S.E."/>
            <person name="Andersen M.R."/>
        </authorList>
    </citation>
    <scope>NUCLEOTIDE SEQUENCE [LARGE SCALE GENOMIC DNA]</scope>
    <source>
        <strain evidence="8 9">IBT 29228</strain>
    </source>
</reference>
<feature type="compositionally biased region" description="Basic and acidic residues" evidence="5">
    <location>
        <begin position="312"/>
        <end position="328"/>
    </location>
</feature>
<dbReference type="AlphaFoldDB" id="A0A5N7AUU1"/>
<proteinExistence type="predicted"/>
<dbReference type="OrthoDB" id="5426678at2759"/>
<protein>
    <recommendedName>
        <fullName evidence="10">LPXTG-domain-containing protein</fullName>
    </recommendedName>
</protein>
<dbReference type="GO" id="GO:0016020">
    <property type="term" value="C:membrane"/>
    <property type="evidence" value="ECO:0007669"/>
    <property type="project" value="UniProtKB-SubCell"/>
</dbReference>
<feature type="transmembrane region" description="Helical" evidence="6">
    <location>
        <begin position="222"/>
        <end position="244"/>
    </location>
</feature>
<keyword evidence="3 6" id="KW-1133">Transmembrane helix</keyword>
<evidence type="ECO:0000256" key="1">
    <source>
        <dbReference type="ARBA" id="ARBA00004167"/>
    </source>
</evidence>
<evidence type="ECO:0000256" key="7">
    <source>
        <dbReference type="SAM" id="SignalP"/>
    </source>
</evidence>
<evidence type="ECO:0000313" key="8">
    <source>
        <dbReference type="EMBL" id="KAE8372789.1"/>
    </source>
</evidence>
<keyword evidence="4 6" id="KW-0472">Membrane</keyword>
<dbReference type="PANTHER" id="PTHR15549:SF6">
    <property type="entry name" value="MID2 DOMAIN-CONTAINING PROTEIN"/>
    <property type="match status" value="1"/>
</dbReference>
<keyword evidence="9" id="KW-1185">Reference proteome</keyword>
<feature type="signal peptide" evidence="7">
    <location>
        <begin position="1"/>
        <end position="28"/>
    </location>
</feature>
<evidence type="ECO:0008006" key="10">
    <source>
        <dbReference type="Google" id="ProtNLM"/>
    </source>
</evidence>
<dbReference type="GO" id="GO:0071944">
    <property type="term" value="C:cell periphery"/>
    <property type="evidence" value="ECO:0007669"/>
    <property type="project" value="UniProtKB-ARBA"/>
</dbReference>
<dbReference type="PANTHER" id="PTHR15549">
    <property type="entry name" value="PAIRED IMMUNOGLOBULIN-LIKE TYPE 2 RECEPTOR"/>
    <property type="match status" value="1"/>
</dbReference>
<accession>A0A5N7AUU1</accession>
<evidence type="ECO:0000256" key="4">
    <source>
        <dbReference type="ARBA" id="ARBA00023136"/>
    </source>
</evidence>
<comment type="subcellular location">
    <subcellularLocation>
        <location evidence="1">Membrane</location>
        <topology evidence="1">Single-pass membrane protein</topology>
    </subcellularLocation>
</comment>
<keyword evidence="2 6" id="KW-0812">Transmembrane</keyword>
<dbReference type="EMBL" id="ML736341">
    <property type="protein sequence ID" value="KAE8372789.1"/>
    <property type="molecule type" value="Genomic_DNA"/>
</dbReference>
<name>A0A5N7AUU1_9EURO</name>
<feature type="region of interest" description="Disordered" evidence="5">
    <location>
        <begin position="257"/>
        <end position="328"/>
    </location>
</feature>
<keyword evidence="7" id="KW-0732">Signal</keyword>
<evidence type="ECO:0000256" key="3">
    <source>
        <dbReference type="ARBA" id="ARBA00022989"/>
    </source>
</evidence>